<dbReference type="Pfam" id="PF10229">
    <property type="entry name" value="MMADHC"/>
    <property type="match status" value="1"/>
</dbReference>
<comment type="caution">
    <text evidence="1">The sequence shown here is derived from an EMBL/GenBank/DDBJ whole genome shotgun (WGS) entry which is preliminary data.</text>
</comment>
<proteinExistence type="predicted"/>
<evidence type="ECO:0008006" key="3">
    <source>
        <dbReference type="Google" id="ProtNLM"/>
    </source>
</evidence>
<reference evidence="1" key="1">
    <citation type="submission" date="2022-11" db="EMBL/GenBank/DDBJ databases">
        <authorList>
            <person name="Kikuchi T."/>
        </authorList>
    </citation>
    <scope>NUCLEOTIDE SEQUENCE</scope>
    <source>
        <strain evidence="1">PS1010</strain>
    </source>
</reference>
<dbReference type="PANTHER" id="PTHR13192">
    <property type="entry name" value="MY011 PROTEIN"/>
    <property type="match status" value="1"/>
</dbReference>
<dbReference type="EMBL" id="CANHGI010000003">
    <property type="protein sequence ID" value="CAI5444022.1"/>
    <property type="molecule type" value="Genomic_DNA"/>
</dbReference>
<sequence length="291" mass="32549">MMSAKGTKIGAFTQRISAFSTQAQTATSPIVFVGKGTTPRQNSLLGPNDTKYPFQGDVAFGGKIDPFVTRGASSQHHQDYANQILENIMSNNEHSLLGLLSNTNVEADRDHLEKMSDEFEEKASLNAADVEIELSVQKCPRLLKKEMRFLFPQLDTASMDVTVMNLAQKTENDMKSWSEMMEEERENLTAAFIMSADAICTTLRKCGYWADFIDPASGRPYLEAYTNHTLFETHDAYKQMGFKIEDLGCCKVLMHAMWGSHAFVGTIFTNAPTDCDIVSDIMKKVNHDEEI</sequence>
<dbReference type="GO" id="GO:0009235">
    <property type="term" value="P:cobalamin metabolic process"/>
    <property type="evidence" value="ECO:0007669"/>
    <property type="project" value="InterPro"/>
</dbReference>
<gene>
    <name evidence="1" type="ORF">CAMP_LOCUS6659</name>
</gene>
<evidence type="ECO:0000313" key="2">
    <source>
        <dbReference type="Proteomes" id="UP001152747"/>
    </source>
</evidence>
<protein>
    <recommendedName>
        <fullName evidence="3">Methylmalonic aciduria and homocystinuria type D protein, mitochondrial</fullName>
    </recommendedName>
</protein>
<keyword evidence="2" id="KW-1185">Reference proteome</keyword>
<dbReference type="InterPro" id="IPR019362">
    <property type="entry name" value="MMADHC"/>
</dbReference>
<dbReference type="PANTHER" id="PTHR13192:SF3">
    <property type="entry name" value="COBALAMIN TRAFFICKING PROTEIN CBLD"/>
    <property type="match status" value="1"/>
</dbReference>
<evidence type="ECO:0000313" key="1">
    <source>
        <dbReference type="EMBL" id="CAI5444022.1"/>
    </source>
</evidence>
<dbReference type="OrthoDB" id="10263782at2759"/>
<dbReference type="AlphaFoldDB" id="A0A9P1MY65"/>
<organism evidence="1 2">
    <name type="scientific">Caenorhabditis angaria</name>
    <dbReference type="NCBI Taxonomy" id="860376"/>
    <lineage>
        <taxon>Eukaryota</taxon>
        <taxon>Metazoa</taxon>
        <taxon>Ecdysozoa</taxon>
        <taxon>Nematoda</taxon>
        <taxon>Chromadorea</taxon>
        <taxon>Rhabditida</taxon>
        <taxon>Rhabditina</taxon>
        <taxon>Rhabditomorpha</taxon>
        <taxon>Rhabditoidea</taxon>
        <taxon>Rhabditidae</taxon>
        <taxon>Peloderinae</taxon>
        <taxon>Caenorhabditis</taxon>
    </lineage>
</organism>
<accession>A0A9P1MY65</accession>
<dbReference type="GO" id="GO:0005739">
    <property type="term" value="C:mitochondrion"/>
    <property type="evidence" value="ECO:0007669"/>
    <property type="project" value="TreeGrafter"/>
</dbReference>
<dbReference type="Proteomes" id="UP001152747">
    <property type="component" value="Unassembled WGS sequence"/>
</dbReference>
<name>A0A9P1MY65_9PELO</name>